<dbReference type="Proteomes" id="UP000008701">
    <property type="component" value="Chromosome"/>
</dbReference>
<reference evidence="1 2" key="1">
    <citation type="submission" date="2006-12" db="EMBL/GenBank/DDBJ databases">
        <title>Complete sequence of Chlorobium phaeobacteroides DSM 266.</title>
        <authorList>
            <consortium name="US DOE Joint Genome Institute"/>
            <person name="Copeland A."/>
            <person name="Lucas S."/>
            <person name="Lapidus A."/>
            <person name="Barry K."/>
            <person name="Detter J.C."/>
            <person name="Glavina del Rio T."/>
            <person name="Hammon N."/>
            <person name="Israni S."/>
            <person name="Pitluck S."/>
            <person name="Goltsman E."/>
            <person name="Schmutz J."/>
            <person name="Larimer F."/>
            <person name="Land M."/>
            <person name="Hauser L."/>
            <person name="Mikhailova N."/>
            <person name="Li T."/>
            <person name="Overmann J."/>
            <person name="Bryant D.A."/>
            <person name="Richardson P."/>
        </authorList>
    </citation>
    <scope>NUCLEOTIDE SEQUENCE [LARGE SCALE GENOMIC DNA]</scope>
    <source>
        <strain evidence="1 2">DSM 266</strain>
    </source>
</reference>
<keyword evidence="2" id="KW-1185">Reference proteome</keyword>
<dbReference type="HOGENOM" id="CLU_2552139_0_0_10"/>
<accession>A1BCF8</accession>
<protein>
    <submittedName>
        <fullName evidence="1">Uncharacterized protein</fullName>
    </submittedName>
</protein>
<name>A1BCF8_CHLPD</name>
<evidence type="ECO:0000313" key="1">
    <source>
        <dbReference type="EMBL" id="ABL64093.1"/>
    </source>
</evidence>
<dbReference type="AlphaFoldDB" id="A1BCF8"/>
<gene>
    <name evidence="1" type="ordered locus">Cpha266_0020</name>
</gene>
<dbReference type="EMBL" id="CP000492">
    <property type="protein sequence ID" value="ABL64093.1"/>
    <property type="molecule type" value="Genomic_DNA"/>
</dbReference>
<proteinExistence type="predicted"/>
<dbReference type="STRING" id="290317.Cpha266_0020"/>
<sequence>MASPMAGSFLARDASLLQSHELFRLGREVWIYDKISSDRVYSSGGLFIATGASSTSQKTLTIVIKFDDNRKVREFAYHTSRF</sequence>
<dbReference type="KEGG" id="cph:Cpha266_0020"/>
<dbReference type="eggNOG" id="COG2913">
    <property type="taxonomic scope" value="Bacteria"/>
</dbReference>
<evidence type="ECO:0000313" key="2">
    <source>
        <dbReference type="Proteomes" id="UP000008701"/>
    </source>
</evidence>
<organism evidence="1 2">
    <name type="scientific">Chlorobium phaeobacteroides (strain DSM 266 / SMG 266 / 2430)</name>
    <dbReference type="NCBI Taxonomy" id="290317"/>
    <lineage>
        <taxon>Bacteria</taxon>
        <taxon>Pseudomonadati</taxon>
        <taxon>Chlorobiota</taxon>
        <taxon>Chlorobiia</taxon>
        <taxon>Chlorobiales</taxon>
        <taxon>Chlorobiaceae</taxon>
        <taxon>Chlorobium/Pelodictyon group</taxon>
        <taxon>Chlorobium</taxon>
    </lineage>
</organism>